<dbReference type="PANTHER" id="PTHR43861">
    <property type="entry name" value="TRANS-ACONITATE 2-METHYLTRANSFERASE-RELATED"/>
    <property type="match status" value="1"/>
</dbReference>
<reference evidence="2" key="1">
    <citation type="submission" date="2023-01" db="EMBL/GenBank/DDBJ databases">
        <title>Genome assembly of the deep-sea coral Lophelia pertusa.</title>
        <authorList>
            <person name="Herrera S."/>
            <person name="Cordes E."/>
        </authorList>
    </citation>
    <scope>NUCLEOTIDE SEQUENCE</scope>
    <source>
        <strain evidence="2">USNM1676648</strain>
        <tissue evidence="2">Polyp</tissue>
    </source>
</reference>
<comment type="caution">
    <text evidence="2">The sequence shown here is derived from an EMBL/GenBank/DDBJ whole genome shotgun (WGS) entry which is preliminary data.</text>
</comment>
<dbReference type="SUPFAM" id="SSF53335">
    <property type="entry name" value="S-adenosyl-L-methionine-dependent methyltransferases"/>
    <property type="match status" value="1"/>
</dbReference>
<proteinExistence type="predicted"/>
<dbReference type="Gene3D" id="3.40.50.150">
    <property type="entry name" value="Vaccinia Virus protein VP39"/>
    <property type="match status" value="1"/>
</dbReference>
<dbReference type="OrthoDB" id="5964541at2759"/>
<protein>
    <recommendedName>
        <fullName evidence="1">Methyltransferase type 11 domain-containing protein</fullName>
    </recommendedName>
</protein>
<dbReference type="CDD" id="cd02440">
    <property type="entry name" value="AdoMet_MTases"/>
    <property type="match status" value="1"/>
</dbReference>
<evidence type="ECO:0000313" key="2">
    <source>
        <dbReference type="EMBL" id="KAJ7365782.1"/>
    </source>
</evidence>
<organism evidence="2 3">
    <name type="scientific">Desmophyllum pertusum</name>
    <dbReference type="NCBI Taxonomy" id="174260"/>
    <lineage>
        <taxon>Eukaryota</taxon>
        <taxon>Metazoa</taxon>
        <taxon>Cnidaria</taxon>
        <taxon>Anthozoa</taxon>
        <taxon>Hexacorallia</taxon>
        <taxon>Scleractinia</taxon>
        <taxon>Caryophylliina</taxon>
        <taxon>Caryophylliidae</taxon>
        <taxon>Desmophyllum</taxon>
    </lineage>
</organism>
<dbReference type="Pfam" id="PF08241">
    <property type="entry name" value="Methyltransf_11"/>
    <property type="match status" value="1"/>
</dbReference>
<evidence type="ECO:0000313" key="3">
    <source>
        <dbReference type="Proteomes" id="UP001163046"/>
    </source>
</evidence>
<dbReference type="EMBL" id="MU827302">
    <property type="protein sequence ID" value="KAJ7365782.1"/>
    <property type="molecule type" value="Genomic_DNA"/>
</dbReference>
<name>A0A9W9YT44_9CNID</name>
<dbReference type="InterPro" id="IPR029063">
    <property type="entry name" value="SAM-dependent_MTases_sf"/>
</dbReference>
<evidence type="ECO:0000259" key="1">
    <source>
        <dbReference type="Pfam" id="PF08241"/>
    </source>
</evidence>
<accession>A0A9W9YT44</accession>
<sequence>MGCEGDLTDSLRLKSRYISTDYYRSVVEKYDYFFQEYHEARIPVLMKYLDLKPSHIVADIGSGTGFIAEQLYQLSGLTNPVWCVDPSAEMQEVAGKRKGLYPVQKTAEEFFSDPEINHNQVFDRVICAASSHHFVDPVAVYKGIVRSLRPGGFFIQVNIVDVNHPVFKTAENVIGKYSKNAAKEIQPRLLQEMNLQAKISHQEVTSPTMAVSKSKLYEIYRGRCVSRLYQLSDEQIEEIIKELENEILKDVKDDDRINYNYVFLVIKIHLD</sequence>
<dbReference type="GO" id="GO:0008757">
    <property type="term" value="F:S-adenosylmethionine-dependent methyltransferase activity"/>
    <property type="evidence" value="ECO:0007669"/>
    <property type="project" value="InterPro"/>
</dbReference>
<gene>
    <name evidence="2" type="ORF">OS493_002500</name>
</gene>
<dbReference type="AlphaFoldDB" id="A0A9W9YT44"/>
<dbReference type="Proteomes" id="UP001163046">
    <property type="component" value="Unassembled WGS sequence"/>
</dbReference>
<keyword evidence="3" id="KW-1185">Reference proteome</keyword>
<feature type="domain" description="Methyltransferase type 11" evidence="1">
    <location>
        <begin position="59"/>
        <end position="155"/>
    </location>
</feature>
<dbReference type="InterPro" id="IPR013216">
    <property type="entry name" value="Methyltransf_11"/>
</dbReference>